<dbReference type="InterPro" id="IPR051562">
    <property type="entry name" value="Ascorbate-PTS_EIIC"/>
</dbReference>
<dbReference type="InterPro" id="IPR004703">
    <property type="entry name" value="PTS_sugar-sp_permease"/>
</dbReference>
<evidence type="ECO:0000256" key="14">
    <source>
        <dbReference type="SAM" id="Phobius"/>
    </source>
</evidence>
<evidence type="ECO:0000313" key="16">
    <source>
        <dbReference type="Proteomes" id="UP000000845"/>
    </source>
</evidence>
<feature type="transmembrane region" description="Helical" evidence="14">
    <location>
        <begin position="327"/>
        <end position="346"/>
    </location>
</feature>
<feature type="transmembrane region" description="Helical" evidence="14">
    <location>
        <begin position="103"/>
        <end position="122"/>
    </location>
</feature>
<dbReference type="STRING" id="526218.Sterm_0132"/>
<sequence>MNILKILFNFLVNDFLGNPIMLIGFLVALGYILRKETKSKTITGTITAMVGLNLIMFGGSQMTKYFKPITDAVNKAYGIKGYLMDPYAMRAATQEGLGSRFGLIGYVFLVAFMVNVLLVYFGKYTKMHGIFLTGHTGFAHSQAVLWLVVYYFAFGSAATVLISGVLLGVYWAFSTNLAIKSSNKITNNAGFTIAHNQMVGMWFFSKIAGFFGDPEEHDAEKMNLPGWLSIFNNNVVSVAIIMTIFIGCFMMTLGISGVQKLAGDSNWFIYILMSGINFSMYMVLILTGVRMFIGELSASFKGIQEKLIPNAVPGVDVAAILAYSPNAATLGFLFCTLGTIIGMGILMIFKVPYMVLTGFVPLFFDGGPIGVVANKYGGWRAVAISGVLLGLIHVFGTVWMLKISGLEDGIGWAGMFDWSTVWPAITELLRMIAKIFSLGPFAG</sequence>
<evidence type="ECO:0000256" key="6">
    <source>
        <dbReference type="ARBA" id="ARBA00022683"/>
    </source>
</evidence>
<keyword evidence="16" id="KW-1185">Reference proteome</keyword>
<dbReference type="KEGG" id="str:Sterm_0132"/>
<keyword evidence="7 14" id="KW-0812">Transmembrane</keyword>
<feature type="transmembrane region" description="Helical" evidence="14">
    <location>
        <begin position="353"/>
        <end position="373"/>
    </location>
</feature>
<feature type="transmembrane region" description="Helical" evidence="14">
    <location>
        <begin position="267"/>
        <end position="293"/>
    </location>
</feature>
<evidence type="ECO:0000256" key="12">
    <source>
        <dbReference type="ARBA" id="ARBA00039702"/>
    </source>
</evidence>
<evidence type="ECO:0000256" key="10">
    <source>
        <dbReference type="ARBA" id="ARBA00037387"/>
    </source>
</evidence>
<evidence type="ECO:0000256" key="13">
    <source>
        <dbReference type="ARBA" id="ARBA00042859"/>
    </source>
</evidence>
<organism evidence="15 16">
    <name type="scientific">Sebaldella termitidis (strain ATCC 33386 / NCTC 11300)</name>
    <dbReference type="NCBI Taxonomy" id="526218"/>
    <lineage>
        <taxon>Bacteria</taxon>
        <taxon>Fusobacteriati</taxon>
        <taxon>Fusobacteriota</taxon>
        <taxon>Fusobacteriia</taxon>
        <taxon>Fusobacteriales</taxon>
        <taxon>Leptotrichiaceae</taxon>
        <taxon>Sebaldella</taxon>
    </lineage>
</organism>
<keyword evidence="8 14" id="KW-1133">Transmembrane helix</keyword>
<dbReference type="NCBIfam" id="NF009550">
    <property type="entry name" value="PRK12997.1-1"/>
    <property type="match status" value="1"/>
</dbReference>
<dbReference type="PANTHER" id="PTHR33843">
    <property type="entry name" value="ASCORBATE-SPECIFIC PTS SYSTEM EIIC COMPONENT"/>
    <property type="match status" value="1"/>
</dbReference>
<dbReference type="EMBL" id="CP001739">
    <property type="protein sequence ID" value="ACZ07017.1"/>
    <property type="molecule type" value="Genomic_DNA"/>
</dbReference>
<feature type="transmembrane region" description="Helical" evidence="14">
    <location>
        <begin position="379"/>
        <end position="401"/>
    </location>
</feature>
<keyword evidence="9 14" id="KW-0472">Membrane</keyword>
<dbReference type="GO" id="GO:0009401">
    <property type="term" value="P:phosphoenolpyruvate-dependent sugar phosphotransferase system"/>
    <property type="evidence" value="ECO:0007669"/>
    <property type="project" value="UniProtKB-KW"/>
</dbReference>
<comment type="subcellular location">
    <subcellularLocation>
        <location evidence="1">Cell membrane</location>
        <topology evidence="1">Multi-pass membrane protein</topology>
    </subcellularLocation>
</comment>
<comment type="function">
    <text evidence="10">The phosphoenolpyruvate-dependent sugar phosphotransferase system (sugar PTS), a major carbohydrate active transport system, catalyzes the phosphorylation of incoming sugar substrates concomitantly with their translocation across the cell membrane. The enzyme II UlaABC PTS system is involved in ascorbate transport.</text>
</comment>
<dbReference type="PANTHER" id="PTHR33843:SF4">
    <property type="entry name" value="ASCORBATE-SPECIFIC PTS SYSTEM EIIC COMPONENT"/>
    <property type="match status" value="1"/>
</dbReference>
<feature type="transmembrane region" description="Helical" evidence="14">
    <location>
        <begin position="41"/>
        <end position="59"/>
    </location>
</feature>
<gene>
    <name evidence="15" type="ordered locus">Sterm_0132</name>
</gene>
<evidence type="ECO:0000256" key="9">
    <source>
        <dbReference type="ARBA" id="ARBA00023136"/>
    </source>
</evidence>
<keyword evidence="5" id="KW-0762">Sugar transport</keyword>
<dbReference type="RefSeq" id="WP_012859617.1">
    <property type="nucleotide sequence ID" value="NC_013517.1"/>
</dbReference>
<feature type="transmembrane region" description="Helical" evidence="14">
    <location>
        <begin position="143"/>
        <end position="173"/>
    </location>
</feature>
<name>D1AJW0_SEBTE</name>
<reference evidence="16" key="1">
    <citation type="submission" date="2009-09" db="EMBL/GenBank/DDBJ databases">
        <title>The complete chromosome of Sebaldella termitidis ATCC 33386.</title>
        <authorList>
            <consortium name="US DOE Joint Genome Institute (JGI-PGF)"/>
            <person name="Lucas S."/>
            <person name="Copeland A."/>
            <person name="Lapidus A."/>
            <person name="Glavina del Rio T."/>
            <person name="Dalin E."/>
            <person name="Tice H."/>
            <person name="Bruce D."/>
            <person name="Goodwin L."/>
            <person name="Pitluck S."/>
            <person name="Kyrpides N."/>
            <person name="Mavromatis K."/>
            <person name="Ivanova N."/>
            <person name="Mikhailova N."/>
            <person name="Sims D."/>
            <person name="Meincke L."/>
            <person name="Brettin T."/>
            <person name="Detter J.C."/>
            <person name="Han C."/>
            <person name="Larimer F."/>
            <person name="Land M."/>
            <person name="Hauser L."/>
            <person name="Markowitz V."/>
            <person name="Cheng J.F."/>
            <person name="Hugenholtz P."/>
            <person name="Woyke T."/>
            <person name="Wu D."/>
            <person name="Eisen J.A."/>
        </authorList>
    </citation>
    <scope>NUCLEOTIDE SEQUENCE [LARGE SCALE GENOMIC DNA]</scope>
    <source>
        <strain evidence="16">ATCC 33386 / NCTC 11300</strain>
    </source>
</reference>
<evidence type="ECO:0000256" key="7">
    <source>
        <dbReference type="ARBA" id="ARBA00022692"/>
    </source>
</evidence>
<comment type="subunit">
    <text evidence="2">Homodimer.</text>
</comment>
<keyword evidence="3" id="KW-0813">Transport</keyword>
<feature type="transmembrane region" description="Helical" evidence="14">
    <location>
        <begin position="235"/>
        <end position="255"/>
    </location>
</feature>
<proteinExistence type="inferred from homology"/>
<comment type="similarity">
    <text evidence="11">Belongs to the UlaA family.</text>
</comment>
<evidence type="ECO:0000313" key="15">
    <source>
        <dbReference type="EMBL" id="ACZ07017.1"/>
    </source>
</evidence>
<reference evidence="15 16" key="2">
    <citation type="journal article" date="2010" name="Stand. Genomic Sci.">
        <title>Complete genome sequence of Sebaldella termitidis type strain (NCTC 11300).</title>
        <authorList>
            <person name="Harmon-Smith M."/>
            <person name="Celia L."/>
            <person name="Chertkov O."/>
            <person name="Lapidus A."/>
            <person name="Copeland A."/>
            <person name="Glavina Del Rio T."/>
            <person name="Nolan M."/>
            <person name="Lucas S."/>
            <person name="Tice H."/>
            <person name="Cheng J.F."/>
            <person name="Han C."/>
            <person name="Detter J.C."/>
            <person name="Bruce D."/>
            <person name="Goodwin L."/>
            <person name="Pitluck S."/>
            <person name="Pati A."/>
            <person name="Liolios K."/>
            <person name="Ivanova N."/>
            <person name="Mavromatis K."/>
            <person name="Mikhailova N."/>
            <person name="Chen A."/>
            <person name="Palaniappan K."/>
            <person name="Land M."/>
            <person name="Hauser L."/>
            <person name="Chang Y.J."/>
            <person name="Jeffries C.D."/>
            <person name="Brettin T."/>
            <person name="Goker M."/>
            <person name="Beck B."/>
            <person name="Bristow J."/>
            <person name="Eisen J.A."/>
            <person name="Markowitz V."/>
            <person name="Hugenholtz P."/>
            <person name="Kyrpides N.C."/>
            <person name="Klenk H.P."/>
            <person name="Chen F."/>
        </authorList>
    </citation>
    <scope>NUCLEOTIDE SEQUENCE [LARGE SCALE GENOMIC DNA]</scope>
    <source>
        <strain evidence="16">ATCC 33386 / NCTC 11300</strain>
    </source>
</reference>
<evidence type="ECO:0000256" key="1">
    <source>
        <dbReference type="ARBA" id="ARBA00004651"/>
    </source>
</evidence>
<evidence type="ECO:0000256" key="4">
    <source>
        <dbReference type="ARBA" id="ARBA00022475"/>
    </source>
</evidence>
<protein>
    <recommendedName>
        <fullName evidence="12">Ascorbate-specific PTS system EIIC component</fullName>
    </recommendedName>
    <alternativeName>
        <fullName evidence="13">Ascorbate-specific permease IIC component UlaA</fullName>
    </alternativeName>
</protein>
<evidence type="ECO:0000256" key="5">
    <source>
        <dbReference type="ARBA" id="ARBA00022597"/>
    </source>
</evidence>
<dbReference type="Pfam" id="PF03611">
    <property type="entry name" value="EIIC-GAT"/>
    <property type="match status" value="1"/>
</dbReference>
<evidence type="ECO:0000256" key="11">
    <source>
        <dbReference type="ARBA" id="ARBA00038218"/>
    </source>
</evidence>
<accession>D1AJW0</accession>
<dbReference type="GO" id="GO:0005886">
    <property type="term" value="C:plasma membrane"/>
    <property type="evidence" value="ECO:0007669"/>
    <property type="project" value="UniProtKB-SubCell"/>
</dbReference>
<evidence type="ECO:0000256" key="3">
    <source>
        <dbReference type="ARBA" id="ARBA00022448"/>
    </source>
</evidence>
<keyword evidence="4" id="KW-1003">Cell membrane</keyword>
<dbReference type="AlphaFoldDB" id="D1AJW0"/>
<feature type="transmembrane region" description="Helical" evidence="14">
    <location>
        <begin position="15"/>
        <end position="34"/>
    </location>
</feature>
<evidence type="ECO:0000256" key="2">
    <source>
        <dbReference type="ARBA" id="ARBA00011738"/>
    </source>
</evidence>
<evidence type="ECO:0000256" key="8">
    <source>
        <dbReference type="ARBA" id="ARBA00022989"/>
    </source>
</evidence>
<keyword evidence="6" id="KW-0598">Phosphotransferase system</keyword>
<dbReference type="Proteomes" id="UP000000845">
    <property type="component" value="Chromosome"/>
</dbReference>
<dbReference type="HOGENOM" id="CLU_031784_1_0_0"/>
<dbReference type="eggNOG" id="COG3037">
    <property type="taxonomic scope" value="Bacteria"/>
</dbReference>